<dbReference type="GO" id="GO:0003677">
    <property type="term" value="F:DNA binding"/>
    <property type="evidence" value="ECO:0007669"/>
    <property type="project" value="UniProtKB-KW"/>
</dbReference>
<dbReference type="STRING" id="69960.SAMN05421720_11330"/>
<evidence type="ECO:0000256" key="1">
    <source>
        <dbReference type="ARBA" id="ARBA00023015"/>
    </source>
</evidence>
<dbReference type="Pfam" id="PF00392">
    <property type="entry name" value="GntR"/>
    <property type="match status" value="1"/>
</dbReference>
<dbReference type="Pfam" id="PF07729">
    <property type="entry name" value="FCD"/>
    <property type="match status" value="1"/>
</dbReference>
<accession>A0A1G7G0Y3</accession>
<dbReference type="InterPro" id="IPR000524">
    <property type="entry name" value="Tscrpt_reg_HTH_GntR"/>
</dbReference>
<dbReference type="Gene3D" id="1.20.120.530">
    <property type="entry name" value="GntR ligand-binding domain-like"/>
    <property type="match status" value="1"/>
</dbReference>
<dbReference type="SUPFAM" id="SSF48008">
    <property type="entry name" value="GntR ligand-binding domain-like"/>
    <property type="match status" value="1"/>
</dbReference>
<organism evidence="5 6">
    <name type="scientific">Rhodospira trueperi</name>
    <dbReference type="NCBI Taxonomy" id="69960"/>
    <lineage>
        <taxon>Bacteria</taxon>
        <taxon>Pseudomonadati</taxon>
        <taxon>Pseudomonadota</taxon>
        <taxon>Alphaproteobacteria</taxon>
        <taxon>Rhodospirillales</taxon>
        <taxon>Rhodospirillaceae</taxon>
        <taxon>Rhodospira</taxon>
    </lineage>
</organism>
<evidence type="ECO:0000313" key="5">
    <source>
        <dbReference type="EMBL" id="SDE81762.1"/>
    </source>
</evidence>
<dbReference type="InterPro" id="IPR036390">
    <property type="entry name" value="WH_DNA-bd_sf"/>
</dbReference>
<proteinExistence type="predicted"/>
<evidence type="ECO:0000256" key="3">
    <source>
        <dbReference type="ARBA" id="ARBA00023163"/>
    </source>
</evidence>
<dbReference type="SMART" id="SM00345">
    <property type="entry name" value="HTH_GNTR"/>
    <property type="match status" value="1"/>
</dbReference>
<dbReference type="CDD" id="cd07377">
    <property type="entry name" value="WHTH_GntR"/>
    <property type="match status" value="1"/>
</dbReference>
<dbReference type="RefSeq" id="WP_092787520.1">
    <property type="nucleotide sequence ID" value="NZ_FNAP01000013.1"/>
</dbReference>
<keyword evidence="6" id="KW-1185">Reference proteome</keyword>
<feature type="domain" description="HTH gntR-type" evidence="4">
    <location>
        <begin position="9"/>
        <end position="76"/>
    </location>
</feature>
<evidence type="ECO:0000256" key="2">
    <source>
        <dbReference type="ARBA" id="ARBA00023125"/>
    </source>
</evidence>
<dbReference type="GO" id="GO:0003700">
    <property type="term" value="F:DNA-binding transcription factor activity"/>
    <property type="evidence" value="ECO:0007669"/>
    <property type="project" value="InterPro"/>
</dbReference>
<keyword evidence="1" id="KW-0805">Transcription regulation</keyword>
<dbReference type="SMART" id="SM00895">
    <property type="entry name" value="FCD"/>
    <property type="match status" value="1"/>
</dbReference>
<evidence type="ECO:0000259" key="4">
    <source>
        <dbReference type="PROSITE" id="PS50949"/>
    </source>
</evidence>
<sequence>MNNKKARAPTRTELVCKALEDEIFGGDLLPGARLDELSLASRFSVSRTPVREALHQLSASGLVEVRPRQGAVVARITLRRLIELFVVMAELESLCARLSATNMTEDERCQLLESCDACGAAVAQDLGMDAYYQANCRFHDAVYEGAHNSVLAELISGLRRRGEPYRRKQLARPGRMAVSQAEHWTVARAIVKGDADAAAEAMRCHVMVQVDVIGELLPMLPSGVDE</sequence>
<keyword evidence="2 5" id="KW-0238">DNA-binding</keyword>
<reference evidence="5 6" key="1">
    <citation type="submission" date="2016-10" db="EMBL/GenBank/DDBJ databases">
        <authorList>
            <person name="de Groot N.N."/>
        </authorList>
    </citation>
    <scope>NUCLEOTIDE SEQUENCE [LARGE SCALE GENOMIC DNA]</scope>
    <source>
        <strain evidence="5 6">ATCC 700224</strain>
    </source>
</reference>
<dbReference type="AlphaFoldDB" id="A0A1G7G0Y3"/>
<dbReference type="Proteomes" id="UP000199412">
    <property type="component" value="Unassembled WGS sequence"/>
</dbReference>
<dbReference type="InterPro" id="IPR011711">
    <property type="entry name" value="GntR_C"/>
</dbReference>
<keyword evidence="3" id="KW-0804">Transcription</keyword>
<dbReference type="SUPFAM" id="SSF46785">
    <property type="entry name" value="Winged helix' DNA-binding domain"/>
    <property type="match status" value="1"/>
</dbReference>
<dbReference type="OrthoDB" id="9789310at2"/>
<dbReference type="InterPro" id="IPR036388">
    <property type="entry name" value="WH-like_DNA-bd_sf"/>
</dbReference>
<dbReference type="PRINTS" id="PR00035">
    <property type="entry name" value="HTHGNTR"/>
</dbReference>
<dbReference type="Gene3D" id="1.10.10.10">
    <property type="entry name" value="Winged helix-like DNA-binding domain superfamily/Winged helix DNA-binding domain"/>
    <property type="match status" value="1"/>
</dbReference>
<dbReference type="PANTHER" id="PTHR43537:SF49">
    <property type="entry name" value="TRANSCRIPTIONAL REGULATORY PROTEIN"/>
    <property type="match status" value="1"/>
</dbReference>
<name>A0A1G7G0Y3_9PROT</name>
<dbReference type="EMBL" id="FNAP01000013">
    <property type="protein sequence ID" value="SDE81762.1"/>
    <property type="molecule type" value="Genomic_DNA"/>
</dbReference>
<evidence type="ECO:0000313" key="6">
    <source>
        <dbReference type="Proteomes" id="UP000199412"/>
    </source>
</evidence>
<dbReference type="InterPro" id="IPR008920">
    <property type="entry name" value="TF_FadR/GntR_C"/>
</dbReference>
<gene>
    <name evidence="5" type="ORF">SAMN05421720_11330</name>
</gene>
<dbReference type="PROSITE" id="PS50949">
    <property type="entry name" value="HTH_GNTR"/>
    <property type="match status" value="1"/>
</dbReference>
<protein>
    <submittedName>
        <fullName evidence="5">DNA-binding transcriptional regulator, GntR family</fullName>
    </submittedName>
</protein>
<dbReference type="PANTHER" id="PTHR43537">
    <property type="entry name" value="TRANSCRIPTIONAL REGULATOR, GNTR FAMILY"/>
    <property type="match status" value="1"/>
</dbReference>